<comment type="similarity">
    <text evidence="3">Belongs to the peptidase M50B family.</text>
</comment>
<keyword evidence="6" id="KW-0378">Hydrolase</keyword>
<gene>
    <name evidence="13" type="ORF">A2V49_00415</name>
</gene>
<keyword evidence="9" id="KW-0482">Metalloprotease</keyword>
<evidence type="ECO:0000256" key="5">
    <source>
        <dbReference type="ARBA" id="ARBA00022692"/>
    </source>
</evidence>
<comment type="cofactor">
    <cofactor evidence="1">
        <name>Zn(2+)</name>
        <dbReference type="ChEBI" id="CHEBI:29105"/>
    </cofactor>
</comment>
<dbReference type="EMBL" id="MEUV01000008">
    <property type="protein sequence ID" value="OGC46313.1"/>
    <property type="molecule type" value="Genomic_DNA"/>
</dbReference>
<comment type="caution">
    <text evidence="13">The sequence shown here is derived from an EMBL/GenBank/DDBJ whole genome shotgun (WGS) entry which is preliminary data.</text>
</comment>
<feature type="transmembrane region" description="Helical" evidence="11">
    <location>
        <begin position="94"/>
        <end position="116"/>
    </location>
</feature>
<dbReference type="CDD" id="cd06163">
    <property type="entry name" value="S2P-M50_PDZ_RseP-like"/>
    <property type="match status" value="1"/>
</dbReference>
<evidence type="ECO:0000256" key="9">
    <source>
        <dbReference type="ARBA" id="ARBA00023049"/>
    </source>
</evidence>
<evidence type="ECO:0000256" key="8">
    <source>
        <dbReference type="ARBA" id="ARBA00022989"/>
    </source>
</evidence>
<accession>A0A1F4UQ41</accession>
<organism evidence="13 14">
    <name type="scientific">candidate division WWE3 bacterium RBG_19FT_COMBO_34_6</name>
    <dbReference type="NCBI Taxonomy" id="1802612"/>
    <lineage>
        <taxon>Bacteria</taxon>
        <taxon>Katanobacteria</taxon>
    </lineage>
</organism>
<proteinExistence type="inferred from homology"/>
<evidence type="ECO:0000313" key="14">
    <source>
        <dbReference type="Proteomes" id="UP000178615"/>
    </source>
</evidence>
<dbReference type="PANTHER" id="PTHR42837">
    <property type="entry name" value="REGULATOR OF SIGMA-E PROTEASE RSEP"/>
    <property type="match status" value="1"/>
</dbReference>
<evidence type="ECO:0000256" key="3">
    <source>
        <dbReference type="ARBA" id="ARBA00007931"/>
    </source>
</evidence>
<keyword evidence="5 11" id="KW-0812">Transmembrane</keyword>
<feature type="domain" description="Peptidase M50" evidence="12">
    <location>
        <begin position="6"/>
        <end position="361"/>
    </location>
</feature>
<name>A0A1F4UQ41_UNCKA</name>
<dbReference type="Gene3D" id="2.30.42.10">
    <property type="match status" value="1"/>
</dbReference>
<comment type="subcellular location">
    <subcellularLocation>
        <location evidence="2">Membrane</location>
        <topology evidence="2">Multi-pass membrane protein</topology>
    </subcellularLocation>
</comment>
<evidence type="ECO:0000256" key="4">
    <source>
        <dbReference type="ARBA" id="ARBA00022670"/>
    </source>
</evidence>
<dbReference type="InterPro" id="IPR004387">
    <property type="entry name" value="Pept_M50_Zn"/>
</dbReference>
<evidence type="ECO:0000313" key="13">
    <source>
        <dbReference type="EMBL" id="OGC46313.1"/>
    </source>
</evidence>
<dbReference type="InterPro" id="IPR036034">
    <property type="entry name" value="PDZ_sf"/>
</dbReference>
<dbReference type="PANTHER" id="PTHR42837:SF2">
    <property type="entry name" value="MEMBRANE METALLOPROTEASE ARASP2, CHLOROPLASTIC-RELATED"/>
    <property type="match status" value="1"/>
</dbReference>
<dbReference type="GO" id="GO:0006508">
    <property type="term" value="P:proteolysis"/>
    <property type="evidence" value="ECO:0007669"/>
    <property type="project" value="UniProtKB-KW"/>
</dbReference>
<reference evidence="13 14" key="1">
    <citation type="journal article" date="2016" name="Nat. Commun.">
        <title>Thousands of microbial genomes shed light on interconnected biogeochemical processes in an aquifer system.</title>
        <authorList>
            <person name="Anantharaman K."/>
            <person name="Brown C.T."/>
            <person name="Hug L.A."/>
            <person name="Sharon I."/>
            <person name="Castelle C.J."/>
            <person name="Probst A.J."/>
            <person name="Thomas B.C."/>
            <person name="Singh A."/>
            <person name="Wilkins M.J."/>
            <person name="Karaoz U."/>
            <person name="Brodie E.L."/>
            <person name="Williams K.H."/>
            <person name="Hubbard S.S."/>
            <person name="Banfield J.F."/>
        </authorList>
    </citation>
    <scope>NUCLEOTIDE SEQUENCE [LARGE SCALE GENOMIC DNA]</scope>
</reference>
<evidence type="ECO:0000256" key="10">
    <source>
        <dbReference type="ARBA" id="ARBA00023136"/>
    </source>
</evidence>
<dbReference type="Pfam" id="PF02163">
    <property type="entry name" value="Peptidase_M50"/>
    <property type="match status" value="1"/>
</dbReference>
<keyword evidence="4" id="KW-0645">Protease</keyword>
<dbReference type="GO" id="GO:0016020">
    <property type="term" value="C:membrane"/>
    <property type="evidence" value="ECO:0007669"/>
    <property type="project" value="UniProtKB-SubCell"/>
</dbReference>
<dbReference type="SUPFAM" id="SSF50156">
    <property type="entry name" value="PDZ domain-like"/>
    <property type="match status" value="1"/>
</dbReference>
<evidence type="ECO:0000256" key="11">
    <source>
        <dbReference type="SAM" id="Phobius"/>
    </source>
</evidence>
<dbReference type="GO" id="GO:0004222">
    <property type="term" value="F:metalloendopeptidase activity"/>
    <property type="evidence" value="ECO:0007669"/>
    <property type="project" value="InterPro"/>
</dbReference>
<keyword evidence="8 11" id="KW-1133">Transmembrane helix</keyword>
<evidence type="ECO:0000259" key="12">
    <source>
        <dbReference type="Pfam" id="PF02163"/>
    </source>
</evidence>
<evidence type="ECO:0000256" key="2">
    <source>
        <dbReference type="ARBA" id="ARBA00004141"/>
    </source>
</evidence>
<keyword evidence="10 11" id="KW-0472">Membrane</keyword>
<keyword evidence="7" id="KW-0862">Zinc</keyword>
<dbReference type="AlphaFoldDB" id="A0A1F4UQ41"/>
<dbReference type="InterPro" id="IPR008915">
    <property type="entry name" value="Peptidase_M50"/>
</dbReference>
<sequence>MTLLIFLLILSILVLIHEFGHFISAKKLRVRVEEFGLGIPPRIFGKKIGETTYSINALPFGGFVRLYGEDSENPTEDQKTSPRSFLNKTPLQRFVIIVAGVTMNFLLAISCFYVLFLSTGFNSLSIPLFFDYKFSFGKSIPLNTVVSGFSDNSSAKNAGVKYGEAVISIDDVKVTNVQEIRDAVKDKPNQDVSVLLKDLRINSDKGLRRLVIRTIAGENGQGILGVYVSESVTLYYSNKITAPFQHSYNVLAYSSYAFKEFIKLSFKTKSVEPVSAGVAGPVGIYSVIGSILSFGGKDAVLGLVDFIGILSLSLALINILPLPALDGGRLAFITAEIIKGKPIDQRFETTIHKWGMIFFFGLLFLVTIKDIFNLLPIKG</sequence>
<evidence type="ECO:0000256" key="6">
    <source>
        <dbReference type="ARBA" id="ARBA00022801"/>
    </source>
</evidence>
<evidence type="ECO:0000256" key="1">
    <source>
        <dbReference type="ARBA" id="ARBA00001947"/>
    </source>
</evidence>
<evidence type="ECO:0000256" key="7">
    <source>
        <dbReference type="ARBA" id="ARBA00022833"/>
    </source>
</evidence>
<dbReference type="Proteomes" id="UP000178615">
    <property type="component" value="Unassembled WGS sequence"/>
</dbReference>
<protein>
    <recommendedName>
        <fullName evidence="12">Peptidase M50 domain-containing protein</fullName>
    </recommendedName>
</protein>
<feature type="transmembrane region" description="Helical" evidence="11">
    <location>
        <begin position="354"/>
        <end position="375"/>
    </location>
</feature>
<feature type="transmembrane region" description="Helical" evidence="11">
    <location>
        <begin position="299"/>
        <end position="320"/>
    </location>
</feature>